<sequence length="1046" mass="120888">MHEVCDYSTACRRFSNQFLQAKNPRQLASVFCEAASKFLSGNSDLFSVTRQKNLYEFDTVLKFLSPGGPLIKAVNQLYRLIDVKFEFCFYEMQQGLVVGDLQILEQRSNCFVPVGQSFRYRGLNAFESYFLMFAWHLLKTKHLNMSDENLNSVYVALLGEYCSNYWKPGGYVITAHWPVNIENRKWYRRIEDICAVSSAEGGSNGLISPALLFNWNLSFSHLGKTASHLEMSSQGYIFFSIFFDIWLCYSEQSQHSVAPIFLCCFDTSAQLLMIRHLLKYFYRFLFSVVEEESDETDNCQFERSFMRHMFQFLLYQYKNCSTLANSFRYLLELWLSVIQPWRYVTSPSPTYTDLWKPFVCRHSTIYKYFFRTTLSCTSKLTGNSRKFVDILYRLCKVFSQSKLMEVLKSDEFQKLLLEANGNTSNLDDVDRMVNLFYMDDMRLLVRRVVEDAFTVQQSIGQRLQAVIEENENKSWWRTVVDYCSFETENTRQNLEQQLIKLIFCTRLLCSFFELDFDTLQNRCLQRQQSKRCQLVNQKSPMQRSFSLKFTTPRTTLSRIPDDQLPPQPGELAILCNLFQFLSNELNRRYGKLFQKIYDTPGIVGKIASLILHPSTDESFSYSPTFMRSEKLPVRISLRIFASVKFWIMLLICIIMFNIFVELFPGTVKSIMTINLNRHKTDLLNAYEQLLDNNNAKNWMLCSYEPRSLALQLTASGGKFFFNKQNEIEKFDSSKIQYAFAVLTGESPSLSKVILIHWQGEATPVTEIGRCAGHVQEVKRFFKGIHFTHSARNEEDIDPDAVRAAVCKVTSVLGIPHSARTNENVKPEPVKSVYKPVVPSSIVNMEERGKFWAQAEKEEMDRVASEQRRLKEHLQRVEEEKKQLQERLTKECEDKIASAKVEPPVCIIDHNKSGVSTNLVKHTEYHNSNGNFNHASKIKSPSSKFFTSNVSDTSNREKSEKINTNLSNGITAAIDDANKHEGKKAPLSTLSAVALWDYQAADETEISFLPGDKITEIDQVDAGWWFGRAPDEKYGLFPANFVELIQE</sequence>
<dbReference type="InterPro" id="IPR029006">
    <property type="entry name" value="ADF-H/Gelsolin-like_dom_sf"/>
</dbReference>
<dbReference type="GO" id="GO:0030833">
    <property type="term" value="P:regulation of actin filament polymerization"/>
    <property type="evidence" value="ECO:0007669"/>
    <property type="project" value="TreeGrafter"/>
</dbReference>
<evidence type="ECO:0000256" key="6">
    <source>
        <dbReference type="ARBA" id="ARBA00023203"/>
    </source>
</evidence>
<dbReference type="SMART" id="SM00326">
    <property type="entry name" value="SH3"/>
    <property type="match status" value="1"/>
</dbReference>
<dbReference type="GO" id="GO:0045773">
    <property type="term" value="P:positive regulation of axon extension"/>
    <property type="evidence" value="ECO:0007669"/>
    <property type="project" value="TreeGrafter"/>
</dbReference>
<evidence type="ECO:0000259" key="12">
    <source>
        <dbReference type="PROSITE" id="PS51263"/>
    </source>
</evidence>
<dbReference type="GO" id="GO:0048812">
    <property type="term" value="P:neuron projection morphogenesis"/>
    <property type="evidence" value="ECO:0007669"/>
    <property type="project" value="TreeGrafter"/>
</dbReference>
<organism evidence="13 14">
    <name type="scientific">Trichinella spiralis</name>
    <name type="common">Trichina worm</name>
    <dbReference type="NCBI Taxonomy" id="6334"/>
    <lineage>
        <taxon>Eukaryota</taxon>
        <taxon>Metazoa</taxon>
        <taxon>Ecdysozoa</taxon>
        <taxon>Nematoda</taxon>
        <taxon>Enoplea</taxon>
        <taxon>Dorylaimia</taxon>
        <taxon>Trichinellida</taxon>
        <taxon>Trichinellidae</taxon>
        <taxon>Trichinella</taxon>
    </lineage>
</organism>
<dbReference type="InParanoid" id="A0A0V1BHM0"/>
<evidence type="ECO:0000256" key="1">
    <source>
        <dbReference type="ARBA" id="ARBA00004245"/>
    </source>
</evidence>
<dbReference type="CDD" id="cd11960">
    <property type="entry name" value="SH3_Abp1_eu"/>
    <property type="match status" value="1"/>
</dbReference>
<dbReference type="GO" id="GO:0030027">
    <property type="term" value="C:lamellipodium"/>
    <property type="evidence" value="ECO:0007669"/>
    <property type="project" value="TreeGrafter"/>
</dbReference>
<comment type="caution">
    <text evidence="13">The sequence shown here is derived from an EMBL/GenBank/DDBJ whole genome shotgun (WGS) entry which is preliminary data.</text>
</comment>
<dbReference type="OrthoDB" id="5971719at2759"/>
<evidence type="ECO:0000259" key="11">
    <source>
        <dbReference type="PROSITE" id="PS50002"/>
    </source>
</evidence>
<evidence type="ECO:0000256" key="9">
    <source>
        <dbReference type="SAM" id="Coils"/>
    </source>
</evidence>
<keyword evidence="7" id="KW-0206">Cytoskeleton</keyword>
<dbReference type="SUPFAM" id="SSF50044">
    <property type="entry name" value="SH3-domain"/>
    <property type="match status" value="1"/>
</dbReference>
<dbReference type="FunFam" id="2.30.30.40:FF:000046">
    <property type="entry name" value="Drebrin-like protein isoform B"/>
    <property type="match status" value="1"/>
</dbReference>
<reference evidence="13 14" key="1">
    <citation type="submission" date="2015-01" db="EMBL/GenBank/DDBJ databases">
        <title>Evolution of Trichinella species and genotypes.</title>
        <authorList>
            <person name="Korhonen P.K."/>
            <person name="Edoardo P."/>
            <person name="Giuseppe L.R."/>
            <person name="Gasser R.B."/>
        </authorList>
    </citation>
    <scope>NUCLEOTIDE SEQUENCE [LARGE SCALE GENOMIC DNA]</scope>
    <source>
        <strain evidence="13">ISS3</strain>
    </source>
</reference>
<dbReference type="GO" id="GO:0030425">
    <property type="term" value="C:dendrite"/>
    <property type="evidence" value="ECO:0007669"/>
    <property type="project" value="TreeGrafter"/>
</dbReference>
<keyword evidence="5 9" id="KW-0175">Coiled coil</keyword>
<dbReference type="GO" id="GO:0005884">
    <property type="term" value="C:actin filament"/>
    <property type="evidence" value="ECO:0007669"/>
    <property type="project" value="TreeGrafter"/>
</dbReference>
<keyword evidence="4" id="KW-0963">Cytoplasm</keyword>
<dbReference type="Pfam" id="PF14724">
    <property type="entry name" value="mit_SMPDase"/>
    <property type="match status" value="1"/>
</dbReference>
<comment type="subcellular location">
    <subcellularLocation>
        <location evidence="1">Cytoplasm</location>
        <location evidence="1">Cytoskeleton</location>
    </subcellularLocation>
</comment>
<dbReference type="InterPro" id="IPR002108">
    <property type="entry name" value="ADF-H"/>
</dbReference>
<dbReference type="eggNOG" id="KOG4396">
    <property type="taxonomic scope" value="Eukaryota"/>
</dbReference>
<evidence type="ECO:0000256" key="10">
    <source>
        <dbReference type="SAM" id="Phobius"/>
    </source>
</evidence>
<dbReference type="Gene3D" id="3.40.20.10">
    <property type="entry name" value="Severin"/>
    <property type="match status" value="1"/>
</dbReference>
<dbReference type="GO" id="GO:0050290">
    <property type="term" value="F:sphingomyelin phosphodiesterase D activity"/>
    <property type="evidence" value="ECO:0007669"/>
    <property type="project" value="InterPro"/>
</dbReference>
<dbReference type="AlphaFoldDB" id="A0A0V1BHM0"/>
<dbReference type="Pfam" id="PF00241">
    <property type="entry name" value="Cofilin_ADF"/>
    <property type="match status" value="1"/>
</dbReference>
<proteinExistence type="inferred from homology"/>
<evidence type="ECO:0000256" key="2">
    <source>
        <dbReference type="ARBA" id="ARBA00011039"/>
    </source>
</evidence>
<dbReference type="InterPro" id="IPR036028">
    <property type="entry name" value="SH3-like_dom_sf"/>
</dbReference>
<keyword evidence="14" id="KW-1185">Reference proteome</keyword>
<dbReference type="GO" id="GO:0030864">
    <property type="term" value="C:cortical actin cytoskeleton"/>
    <property type="evidence" value="ECO:0007669"/>
    <property type="project" value="TreeGrafter"/>
</dbReference>
<keyword evidence="10" id="KW-1133">Transmembrane helix</keyword>
<dbReference type="GO" id="GO:0051015">
    <property type="term" value="F:actin filament binding"/>
    <property type="evidence" value="ECO:0007669"/>
    <property type="project" value="TreeGrafter"/>
</dbReference>
<comment type="similarity">
    <text evidence="2">Belongs to the ABP1 family.</text>
</comment>
<evidence type="ECO:0000256" key="4">
    <source>
        <dbReference type="ARBA" id="ARBA00022490"/>
    </source>
</evidence>
<dbReference type="PROSITE" id="PS50002">
    <property type="entry name" value="SH3"/>
    <property type="match status" value="1"/>
</dbReference>
<name>A0A0V1BHM0_TRISP</name>
<feature type="transmembrane region" description="Helical" evidence="10">
    <location>
        <begin position="645"/>
        <end position="663"/>
    </location>
</feature>
<evidence type="ECO:0000256" key="3">
    <source>
        <dbReference type="ARBA" id="ARBA00022443"/>
    </source>
</evidence>
<keyword evidence="10" id="KW-0472">Membrane</keyword>
<gene>
    <name evidence="13" type="ORF">T01_109</name>
</gene>
<feature type="domain" description="SH3" evidence="11">
    <location>
        <begin position="986"/>
        <end position="1046"/>
    </location>
</feature>
<evidence type="ECO:0000313" key="13">
    <source>
        <dbReference type="EMBL" id="KRY36537.1"/>
    </source>
</evidence>
<dbReference type="Pfam" id="PF00018">
    <property type="entry name" value="SH3_1"/>
    <property type="match status" value="1"/>
</dbReference>
<dbReference type="Proteomes" id="UP000054776">
    <property type="component" value="Unassembled WGS sequence"/>
</dbReference>
<dbReference type="GO" id="GO:0014069">
    <property type="term" value="C:postsynaptic density"/>
    <property type="evidence" value="ECO:0007669"/>
    <property type="project" value="TreeGrafter"/>
</dbReference>
<evidence type="ECO:0000313" key="14">
    <source>
        <dbReference type="Proteomes" id="UP000054776"/>
    </source>
</evidence>
<dbReference type="PANTHER" id="PTHR10829:SF25">
    <property type="entry name" value="DREBRIN-LIKE PROTEIN"/>
    <property type="match status" value="1"/>
</dbReference>
<dbReference type="InterPro" id="IPR001452">
    <property type="entry name" value="SH3_domain"/>
</dbReference>
<dbReference type="InterPro" id="IPR035717">
    <property type="entry name" value="Drebrin-like_SH3"/>
</dbReference>
<dbReference type="GO" id="GO:0030427">
    <property type="term" value="C:site of polarized growth"/>
    <property type="evidence" value="ECO:0007669"/>
    <property type="project" value="TreeGrafter"/>
</dbReference>
<dbReference type="SUPFAM" id="SSF55753">
    <property type="entry name" value="Actin depolymerizing proteins"/>
    <property type="match status" value="1"/>
</dbReference>
<evidence type="ECO:0000256" key="5">
    <source>
        <dbReference type="ARBA" id="ARBA00023054"/>
    </source>
</evidence>
<feature type="domain" description="ADF-H" evidence="12">
    <location>
        <begin position="672"/>
        <end position="806"/>
    </location>
</feature>
<dbReference type="GO" id="GO:0098974">
    <property type="term" value="P:postsynaptic actin cytoskeleton organization"/>
    <property type="evidence" value="ECO:0007669"/>
    <property type="project" value="TreeGrafter"/>
</dbReference>
<dbReference type="STRING" id="6334.A0A0V1BHM0"/>
<protein>
    <submittedName>
        <fullName evidence="13">Drebrin-like protein</fullName>
    </submittedName>
</protein>
<dbReference type="PROSITE" id="PS51263">
    <property type="entry name" value="ADF_H"/>
    <property type="match status" value="1"/>
</dbReference>
<dbReference type="PRINTS" id="PR00452">
    <property type="entry name" value="SH3DOMAIN"/>
</dbReference>
<dbReference type="Gene3D" id="2.30.30.40">
    <property type="entry name" value="SH3 Domains"/>
    <property type="match status" value="1"/>
</dbReference>
<keyword evidence="10" id="KW-0812">Transmembrane</keyword>
<keyword evidence="3 8" id="KW-0728">SH3 domain</keyword>
<evidence type="ECO:0000256" key="7">
    <source>
        <dbReference type="ARBA" id="ARBA00023212"/>
    </source>
</evidence>
<accession>A0A0V1BHM0</accession>
<dbReference type="EMBL" id="JYDH01000042">
    <property type="protein sequence ID" value="KRY36537.1"/>
    <property type="molecule type" value="Genomic_DNA"/>
</dbReference>
<dbReference type="InterPro" id="IPR024129">
    <property type="entry name" value="Sphingomy_SMPD4"/>
</dbReference>
<feature type="coiled-coil region" evidence="9">
    <location>
        <begin position="852"/>
        <end position="893"/>
    </location>
</feature>
<evidence type="ECO:0000256" key="8">
    <source>
        <dbReference type="PROSITE-ProRule" id="PRU00192"/>
    </source>
</evidence>
<dbReference type="eggNOG" id="KOG3655">
    <property type="taxonomic scope" value="Eukaryota"/>
</dbReference>
<keyword evidence="6" id="KW-0009">Actin-binding</keyword>
<dbReference type="GO" id="GO:0045211">
    <property type="term" value="C:postsynaptic membrane"/>
    <property type="evidence" value="ECO:0007669"/>
    <property type="project" value="TreeGrafter"/>
</dbReference>
<dbReference type="PANTHER" id="PTHR10829">
    <property type="entry name" value="CORTACTIN AND DREBRIN"/>
    <property type="match status" value="1"/>
</dbReference>